<dbReference type="Proteomes" id="UP000054630">
    <property type="component" value="Unassembled WGS sequence"/>
</dbReference>
<evidence type="ECO:0000313" key="2">
    <source>
        <dbReference type="Proteomes" id="UP000054630"/>
    </source>
</evidence>
<sequence>MLHQRISKFLNSFRVETIYFSCSIKLQVPLVCRNSLFEIQLTSDELRYIHTILEFSTANS</sequence>
<protein>
    <submittedName>
        <fullName evidence="1">Uncharacterized protein</fullName>
    </submittedName>
</protein>
<organism evidence="1 2">
    <name type="scientific">Trichinella nelsoni</name>
    <dbReference type="NCBI Taxonomy" id="6336"/>
    <lineage>
        <taxon>Eukaryota</taxon>
        <taxon>Metazoa</taxon>
        <taxon>Ecdysozoa</taxon>
        <taxon>Nematoda</taxon>
        <taxon>Enoplea</taxon>
        <taxon>Dorylaimia</taxon>
        <taxon>Trichinellida</taxon>
        <taxon>Trichinellidae</taxon>
        <taxon>Trichinella</taxon>
    </lineage>
</organism>
<name>A0A0V0RR87_9BILA</name>
<keyword evidence="2" id="KW-1185">Reference proteome</keyword>
<dbReference type="OrthoDB" id="10523486at2759"/>
<accession>A0A0V0RR87</accession>
<gene>
    <name evidence="1" type="ORF">T07_12677</name>
</gene>
<proteinExistence type="predicted"/>
<evidence type="ECO:0000313" key="1">
    <source>
        <dbReference type="EMBL" id="KRX16940.1"/>
    </source>
</evidence>
<dbReference type="AlphaFoldDB" id="A0A0V0RR87"/>
<comment type="caution">
    <text evidence="1">The sequence shown here is derived from an EMBL/GenBank/DDBJ whole genome shotgun (WGS) entry which is preliminary data.</text>
</comment>
<dbReference type="EMBL" id="JYDL01000097">
    <property type="protein sequence ID" value="KRX16940.1"/>
    <property type="molecule type" value="Genomic_DNA"/>
</dbReference>
<reference evidence="1 2" key="1">
    <citation type="submission" date="2015-01" db="EMBL/GenBank/DDBJ databases">
        <title>Evolution of Trichinella species and genotypes.</title>
        <authorList>
            <person name="Korhonen P.K."/>
            <person name="Edoardo P."/>
            <person name="Giuseppe L.R."/>
            <person name="Gasser R.B."/>
        </authorList>
    </citation>
    <scope>NUCLEOTIDE SEQUENCE [LARGE SCALE GENOMIC DNA]</scope>
    <source>
        <strain evidence="1">ISS37</strain>
    </source>
</reference>